<keyword evidence="5" id="KW-0325">Glycoprotein</keyword>
<dbReference type="PANTHER" id="PTHR11709:SF488">
    <property type="entry name" value="LACCASE-RELATED"/>
    <property type="match status" value="1"/>
</dbReference>
<dbReference type="Proteomes" id="UP001147760">
    <property type="component" value="Unassembled WGS sequence"/>
</dbReference>
<sequence length="116" mass="13250">MATWKAFVNLDLDLFWQKGGPDGNVREMIFMNNKFPGPELRIDQVHNNMSFNTTIHFHGIEQRNTPWSDGVQGLTQSISNQDIAGHIVGPPTQYGTYWYYLHALKLQVTIQTKNGT</sequence>
<organism evidence="7 8">
    <name type="scientific">Penicillium desertorum</name>
    <dbReference type="NCBI Taxonomy" id="1303715"/>
    <lineage>
        <taxon>Eukaryota</taxon>
        <taxon>Fungi</taxon>
        <taxon>Dikarya</taxon>
        <taxon>Ascomycota</taxon>
        <taxon>Pezizomycotina</taxon>
        <taxon>Eurotiomycetes</taxon>
        <taxon>Eurotiomycetidae</taxon>
        <taxon>Eurotiales</taxon>
        <taxon>Aspergillaceae</taxon>
        <taxon>Penicillium</taxon>
    </lineage>
</organism>
<dbReference type="Gene3D" id="2.60.40.420">
    <property type="entry name" value="Cupredoxins - blue copper proteins"/>
    <property type="match status" value="1"/>
</dbReference>
<evidence type="ECO:0000256" key="1">
    <source>
        <dbReference type="ARBA" id="ARBA00010609"/>
    </source>
</evidence>
<gene>
    <name evidence="7" type="ORF">N7530_007313</name>
</gene>
<keyword evidence="3" id="KW-0560">Oxidoreductase</keyword>
<reference evidence="7" key="2">
    <citation type="journal article" date="2023" name="IMA Fungus">
        <title>Comparative genomic study of the Penicillium genus elucidates a diverse pangenome and 15 lateral gene transfer events.</title>
        <authorList>
            <person name="Petersen C."/>
            <person name="Sorensen T."/>
            <person name="Nielsen M.R."/>
            <person name="Sondergaard T.E."/>
            <person name="Sorensen J.L."/>
            <person name="Fitzpatrick D.A."/>
            <person name="Frisvad J.C."/>
            <person name="Nielsen K.L."/>
        </authorList>
    </citation>
    <scope>NUCLEOTIDE SEQUENCE</scope>
    <source>
        <strain evidence="7">IBT 17660</strain>
    </source>
</reference>
<dbReference type="SUPFAM" id="SSF49503">
    <property type="entry name" value="Cupredoxins"/>
    <property type="match status" value="1"/>
</dbReference>
<keyword evidence="4" id="KW-0186">Copper</keyword>
<dbReference type="PANTHER" id="PTHR11709">
    <property type="entry name" value="MULTI-COPPER OXIDASE"/>
    <property type="match status" value="1"/>
</dbReference>
<evidence type="ECO:0000313" key="8">
    <source>
        <dbReference type="Proteomes" id="UP001147760"/>
    </source>
</evidence>
<keyword evidence="8" id="KW-1185">Reference proteome</keyword>
<comment type="caution">
    <text evidence="7">The sequence shown here is derived from an EMBL/GenBank/DDBJ whole genome shotgun (WGS) entry which is preliminary data.</text>
</comment>
<protein>
    <submittedName>
        <fullName evidence="7">Multicopper oxidasetype 2</fullName>
    </submittedName>
</protein>
<name>A0A9X0BJT7_9EURO</name>
<dbReference type="InterPro" id="IPR045087">
    <property type="entry name" value="Cu-oxidase_fam"/>
</dbReference>
<evidence type="ECO:0000256" key="2">
    <source>
        <dbReference type="ARBA" id="ARBA00022723"/>
    </source>
</evidence>
<dbReference type="InterPro" id="IPR008972">
    <property type="entry name" value="Cupredoxin"/>
</dbReference>
<evidence type="ECO:0000313" key="7">
    <source>
        <dbReference type="EMBL" id="KAJ5469956.1"/>
    </source>
</evidence>
<dbReference type="GO" id="GO:0016491">
    <property type="term" value="F:oxidoreductase activity"/>
    <property type="evidence" value="ECO:0007669"/>
    <property type="project" value="UniProtKB-KW"/>
</dbReference>
<dbReference type="OrthoDB" id="4358035at2759"/>
<evidence type="ECO:0000256" key="4">
    <source>
        <dbReference type="ARBA" id="ARBA00023008"/>
    </source>
</evidence>
<evidence type="ECO:0000259" key="6">
    <source>
        <dbReference type="Pfam" id="PF07732"/>
    </source>
</evidence>
<dbReference type="Pfam" id="PF07732">
    <property type="entry name" value="Cu-oxidase_3"/>
    <property type="match status" value="1"/>
</dbReference>
<comment type="similarity">
    <text evidence="1">Belongs to the multicopper oxidase family.</text>
</comment>
<accession>A0A9X0BJT7</accession>
<feature type="domain" description="Plastocyanin-like" evidence="6">
    <location>
        <begin position="20"/>
        <end position="105"/>
    </location>
</feature>
<evidence type="ECO:0000256" key="5">
    <source>
        <dbReference type="ARBA" id="ARBA00023180"/>
    </source>
</evidence>
<dbReference type="GO" id="GO:0005507">
    <property type="term" value="F:copper ion binding"/>
    <property type="evidence" value="ECO:0007669"/>
    <property type="project" value="InterPro"/>
</dbReference>
<evidence type="ECO:0000256" key="3">
    <source>
        <dbReference type="ARBA" id="ARBA00023002"/>
    </source>
</evidence>
<proteinExistence type="inferred from homology"/>
<dbReference type="EMBL" id="JAPWDO010000005">
    <property type="protein sequence ID" value="KAJ5469956.1"/>
    <property type="molecule type" value="Genomic_DNA"/>
</dbReference>
<dbReference type="AlphaFoldDB" id="A0A9X0BJT7"/>
<keyword evidence="2" id="KW-0479">Metal-binding</keyword>
<reference evidence="7" key="1">
    <citation type="submission" date="2022-12" db="EMBL/GenBank/DDBJ databases">
        <authorList>
            <person name="Petersen C."/>
        </authorList>
    </citation>
    <scope>NUCLEOTIDE SEQUENCE</scope>
    <source>
        <strain evidence="7">IBT 17660</strain>
    </source>
</reference>
<dbReference type="InterPro" id="IPR011707">
    <property type="entry name" value="Cu-oxidase-like_N"/>
</dbReference>